<evidence type="ECO:0000256" key="14">
    <source>
        <dbReference type="ARBA" id="ARBA00040991"/>
    </source>
</evidence>
<evidence type="ECO:0000256" key="8">
    <source>
        <dbReference type="ARBA" id="ARBA00023098"/>
    </source>
</evidence>
<dbReference type="GO" id="GO:0005783">
    <property type="term" value="C:endoplasmic reticulum"/>
    <property type="evidence" value="ECO:0007669"/>
    <property type="project" value="UniProtKB-SubCell"/>
</dbReference>
<comment type="similarity">
    <text evidence="13">Belongs to the SERAC1 family.</text>
</comment>
<dbReference type="GO" id="GO:0008654">
    <property type="term" value="P:phospholipid biosynthetic process"/>
    <property type="evidence" value="ECO:0007669"/>
    <property type="project" value="UniProtKB-KW"/>
</dbReference>
<reference evidence="17" key="1">
    <citation type="submission" date="2023-01" db="EMBL/GenBank/DDBJ databases">
        <title>Key to firefly adult light organ development and bioluminescence: homeobox transcription factors regulate luciferase expression and transportation to peroxisome.</title>
        <authorList>
            <person name="Fu X."/>
        </authorList>
    </citation>
    <scope>NUCLEOTIDE SEQUENCE [LARGE SCALE GENOMIC DNA]</scope>
</reference>
<dbReference type="Gene3D" id="3.40.50.1820">
    <property type="entry name" value="alpha/beta hydrolase"/>
    <property type="match status" value="1"/>
</dbReference>
<keyword evidence="7" id="KW-1133">Transmembrane helix</keyword>
<evidence type="ECO:0000313" key="16">
    <source>
        <dbReference type="EMBL" id="KAK4882797.1"/>
    </source>
</evidence>
<gene>
    <name evidence="16" type="ORF">RN001_006116</name>
</gene>
<sequence length="699" mass="80292">MQFYQKNKKFLQVSGMIVATSSVGWLLLEIRRTYKILNNILDTSIVNFLEPPKYPEFEADLDDSFIFSNWIKMHDVQNAEPHSIWKSLKFTYARQLINLTTSDNAFVRDKIIKQLATITNLENWHYSYLSQLIDAKTAIGLARTKSADRRYFAKPPFMYVGYTHEMLVSSMKDLLVALNRKSSHSCMEYFINKAFVDQDVEHSFIDHESTSSELRKLIKTATDILPLCLDSLLHHCALNGNAKDIVTLNGLPLLMEIYNRFQDNFEVKLKLCNLLSNISVYPDLLGEIYRSGWITVLSCWLNECDIRLSATAAKTLANLDDNNYNALYPNKIYVLHPLHRLNETANVDVIFVHGLLGGVFFTWRQKRRSKFSNFFSTYGFKKTLTDVQSKLLRTSDPIVREFIQDTEVTDQLEFDQVGHDFEFVLNDIPITTNVEATGPYTCSGVNDCITQAQKDCYTHTMCWPKDWLPQDCKNLRILGINYDTSLSMWAQICPNEQRKATIEERSDEFLSKLLAAGVGERPIIWITHSMGGLIVKNLLWKAWGSGSEVTKKICSNSKAIVFFSTPHIGSRVANLSPPTALLLWPSVEIQELREESVGLIKIHENFLKLTKQIPLKVISFVETKSTLVTAMKFNLQFVDARSGNPSIGEYFEVPQDHLGICKPSSRMSFLYQKVVHLIRDIVEKTNQEKREEYEKLWKL</sequence>
<dbReference type="PANTHER" id="PTHR48182:SF2">
    <property type="entry name" value="PROTEIN SERAC1"/>
    <property type="match status" value="1"/>
</dbReference>
<evidence type="ECO:0000256" key="7">
    <source>
        <dbReference type="ARBA" id="ARBA00022989"/>
    </source>
</evidence>
<keyword evidence="9" id="KW-0496">Mitochondrion</keyword>
<evidence type="ECO:0000256" key="3">
    <source>
        <dbReference type="ARBA" id="ARBA00004240"/>
    </source>
</evidence>
<keyword evidence="4" id="KW-0444">Lipid biosynthesis</keyword>
<dbReference type="InterPro" id="IPR016024">
    <property type="entry name" value="ARM-type_fold"/>
</dbReference>
<dbReference type="SUPFAM" id="SSF53474">
    <property type="entry name" value="alpha/beta-Hydrolases"/>
    <property type="match status" value="1"/>
</dbReference>
<evidence type="ECO:0000256" key="1">
    <source>
        <dbReference type="ARBA" id="ARBA00004167"/>
    </source>
</evidence>
<keyword evidence="17" id="KW-1185">Reference proteome</keyword>
<keyword evidence="8" id="KW-0443">Lipid metabolism</keyword>
<evidence type="ECO:0000256" key="12">
    <source>
        <dbReference type="ARBA" id="ARBA00023264"/>
    </source>
</evidence>
<dbReference type="GO" id="GO:0005739">
    <property type="term" value="C:mitochondrion"/>
    <property type="evidence" value="ECO:0007669"/>
    <property type="project" value="UniProtKB-SubCell"/>
</dbReference>
<comment type="subcellular location">
    <subcellularLocation>
        <location evidence="3">Endoplasmic reticulum</location>
    </subcellularLocation>
    <subcellularLocation>
        <location evidence="1">Membrane</location>
        <topology evidence="1">Single-pass membrane protein</topology>
    </subcellularLocation>
    <subcellularLocation>
        <location evidence="2">Mitochondrion</location>
    </subcellularLocation>
</comment>
<dbReference type="InterPro" id="IPR011989">
    <property type="entry name" value="ARM-like"/>
</dbReference>
<dbReference type="AlphaFoldDB" id="A0AAN7SIF0"/>
<protein>
    <recommendedName>
        <fullName evidence="14">Protein SERAC1</fullName>
    </recommendedName>
    <alternativeName>
        <fullName evidence="15">Serine active site-containing protein 1</fullName>
    </alternativeName>
</protein>
<keyword evidence="11" id="KW-0594">Phospholipid biosynthesis</keyword>
<dbReference type="EMBL" id="JARPUR010000002">
    <property type="protein sequence ID" value="KAK4882797.1"/>
    <property type="molecule type" value="Genomic_DNA"/>
</dbReference>
<evidence type="ECO:0000256" key="15">
    <source>
        <dbReference type="ARBA" id="ARBA00041701"/>
    </source>
</evidence>
<dbReference type="SUPFAM" id="SSF48371">
    <property type="entry name" value="ARM repeat"/>
    <property type="match status" value="1"/>
</dbReference>
<evidence type="ECO:0000256" key="11">
    <source>
        <dbReference type="ARBA" id="ARBA00023209"/>
    </source>
</evidence>
<dbReference type="Proteomes" id="UP001353858">
    <property type="component" value="Unassembled WGS sequence"/>
</dbReference>
<evidence type="ECO:0000313" key="17">
    <source>
        <dbReference type="Proteomes" id="UP001353858"/>
    </source>
</evidence>
<organism evidence="16 17">
    <name type="scientific">Aquatica leii</name>
    <dbReference type="NCBI Taxonomy" id="1421715"/>
    <lineage>
        <taxon>Eukaryota</taxon>
        <taxon>Metazoa</taxon>
        <taxon>Ecdysozoa</taxon>
        <taxon>Arthropoda</taxon>
        <taxon>Hexapoda</taxon>
        <taxon>Insecta</taxon>
        <taxon>Pterygota</taxon>
        <taxon>Neoptera</taxon>
        <taxon>Endopterygota</taxon>
        <taxon>Coleoptera</taxon>
        <taxon>Polyphaga</taxon>
        <taxon>Elateriformia</taxon>
        <taxon>Elateroidea</taxon>
        <taxon>Lampyridae</taxon>
        <taxon>Luciolinae</taxon>
        <taxon>Aquatica</taxon>
    </lineage>
</organism>
<dbReference type="InterPro" id="IPR029058">
    <property type="entry name" value="AB_hydrolase_fold"/>
</dbReference>
<keyword evidence="10" id="KW-0472">Membrane</keyword>
<keyword evidence="5" id="KW-0812">Transmembrane</keyword>
<name>A0AAN7SIF0_9COLE</name>
<dbReference type="InterPro" id="IPR052374">
    <property type="entry name" value="SERAC1"/>
</dbReference>
<comment type="caution">
    <text evidence="16">The sequence shown here is derived from an EMBL/GenBank/DDBJ whole genome shotgun (WGS) entry which is preliminary data.</text>
</comment>
<evidence type="ECO:0000256" key="6">
    <source>
        <dbReference type="ARBA" id="ARBA00022824"/>
    </source>
</evidence>
<evidence type="ECO:0000256" key="2">
    <source>
        <dbReference type="ARBA" id="ARBA00004173"/>
    </source>
</evidence>
<dbReference type="PANTHER" id="PTHR48182">
    <property type="entry name" value="PROTEIN SERAC1"/>
    <property type="match status" value="1"/>
</dbReference>
<dbReference type="GO" id="GO:0016020">
    <property type="term" value="C:membrane"/>
    <property type="evidence" value="ECO:0007669"/>
    <property type="project" value="UniProtKB-SubCell"/>
</dbReference>
<keyword evidence="6" id="KW-0256">Endoplasmic reticulum</keyword>
<evidence type="ECO:0000256" key="5">
    <source>
        <dbReference type="ARBA" id="ARBA00022692"/>
    </source>
</evidence>
<dbReference type="Gene3D" id="1.25.10.10">
    <property type="entry name" value="Leucine-rich Repeat Variant"/>
    <property type="match status" value="1"/>
</dbReference>
<evidence type="ECO:0000256" key="10">
    <source>
        <dbReference type="ARBA" id="ARBA00023136"/>
    </source>
</evidence>
<evidence type="ECO:0000256" key="4">
    <source>
        <dbReference type="ARBA" id="ARBA00022516"/>
    </source>
</evidence>
<keyword evidence="12" id="KW-1208">Phospholipid metabolism</keyword>
<accession>A0AAN7SIF0</accession>
<proteinExistence type="inferred from homology"/>
<evidence type="ECO:0000256" key="13">
    <source>
        <dbReference type="ARBA" id="ARBA00038024"/>
    </source>
</evidence>
<evidence type="ECO:0000256" key="9">
    <source>
        <dbReference type="ARBA" id="ARBA00023128"/>
    </source>
</evidence>